<gene>
    <name evidence="2" type="ORF">SDC9_180690</name>
</gene>
<feature type="compositionally biased region" description="Polar residues" evidence="1">
    <location>
        <begin position="1"/>
        <end position="18"/>
    </location>
</feature>
<accession>A0A645H3Z7</accession>
<feature type="region of interest" description="Disordered" evidence="1">
    <location>
        <begin position="1"/>
        <end position="60"/>
    </location>
</feature>
<protein>
    <submittedName>
        <fullName evidence="2">Uncharacterized protein</fullName>
    </submittedName>
</protein>
<comment type="caution">
    <text evidence="2">The sequence shown here is derived from an EMBL/GenBank/DDBJ whole genome shotgun (WGS) entry which is preliminary data.</text>
</comment>
<dbReference type="AlphaFoldDB" id="A0A645H3Z7"/>
<evidence type="ECO:0000313" key="2">
    <source>
        <dbReference type="EMBL" id="MPN33206.1"/>
    </source>
</evidence>
<sequence>MVCGSTPRSRAKISSTRGPQKPPWQRPIPGLQRRLTPSTETGGMGECSASRISPSVTVSQRQITRPYAGLRLTSSSRSFEDISRNRTRWRVSSNTGFCCSASPAFCSRRTASLAMAGALVSPGDLMPAKLMRPGASLLSPTIKSG</sequence>
<reference evidence="2" key="1">
    <citation type="submission" date="2019-08" db="EMBL/GenBank/DDBJ databases">
        <authorList>
            <person name="Kucharzyk K."/>
            <person name="Murdoch R.W."/>
            <person name="Higgins S."/>
            <person name="Loffler F."/>
        </authorList>
    </citation>
    <scope>NUCLEOTIDE SEQUENCE</scope>
</reference>
<evidence type="ECO:0000256" key="1">
    <source>
        <dbReference type="SAM" id="MobiDB-lite"/>
    </source>
</evidence>
<feature type="compositionally biased region" description="Polar residues" evidence="1">
    <location>
        <begin position="50"/>
        <end position="60"/>
    </location>
</feature>
<organism evidence="2">
    <name type="scientific">bioreactor metagenome</name>
    <dbReference type="NCBI Taxonomy" id="1076179"/>
    <lineage>
        <taxon>unclassified sequences</taxon>
        <taxon>metagenomes</taxon>
        <taxon>ecological metagenomes</taxon>
    </lineage>
</organism>
<dbReference type="EMBL" id="VSSQ01085598">
    <property type="protein sequence ID" value="MPN33206.1"/>
    <property type="molecule type" value="Genomic_DNA"/>
</dbReference>
<proteinExistence type="predicted"/>
<name>A0A645H3Z7_9ZZZZ</name>